<gene>
    <name evidence="2" type="ORF">SAMN05660703_0486</name>
</gene>
<keyword evidence="1" id="KW-0732">Signal</keyword>
<evidence type="ECO:0000313" key="3">
    <source>
        <dbReference type="Proteomes" id="UP000192360"/>
    </source>
</evidence>
<feature type="signal peptide" evidence="1">
    <location>
        <begin position="1"/>
        <end position="24"/>
    </location>
</feature>
<dbReference type="Proteomes" id="UP000192360">
    <property type="component" value="Unassembled WGS sequence"/>
</dbReference>
<sequence>MNTRFKLGSLLCSMLISTMIFGQAKETLVYAGRSFTWGMNMGSYDLVVLLRPDGTFCEDLEEPDWQTKITGNYRKIKEGYFLEYLDKSIENDTITFEKDTEGYEFIYYGGAQMVKMEVGNKVPAGYYRFSSASSSGGMGTGMIYVGTQHHEGYNFYDDGTFDRSSSGGVMVSGDNIGGGSSSDSAARGKYTIENGLLTLTNDDGTIEKHSFFYQNNGEKEFLVAIDGSIFFYGDEDSTSEDTTASNEVVAKSDDNLAETLKSSGFTFLNAVKQTHGGLEIDKINTVQATFTVSGLRFKLLMDYESKLLRLESLEPSFAYVEQIQDKQGWVYQNGALRELDTARINELRQSFISGVFGLKESVLEQTKILDIRETEDGIILVSVLIDNNTMGYIINKKENSLIGNFILKNGENEITYYSNLKKQNTILLPFTETTESSTGTIEVNYQNIIFNPIFAKKDWVKPM</sequence>
<accession>A0A1W1YH77</accession>
<organism evidence="2 3">
    <name type="scientific">Cellulophaga tyrosinoxydans</name>
    <dbReference type="NCBI Taxonomy" id="504486"/>
    <lineage>
        <taxon>Bacteria</taxon>
        <taxon>Pseudomonadati</taxon>
        <taxon>Bacteroidota</taxon>
        <taxon>Flavobacteriia</taxon>
        <taxon>Flavobacteriales</taxon>
        <taxon>Flavobacteriaceae</taxon>
        <taxon>Cellulophaga</taxon>
    </lineage>
</organism>
<dbReference type="EMBL" id="FWXO01000001">
    <property type="protein sequence ID" value="SMC35525.1"/>
    <property type="molecule type" value="Genomic_DNA"/>
</dbReference>
<protein>
    <submittedName>
        <fullName evidence="2">Uncharacterized protein</fullName>
    </submittedName>
</protein>
<dbReference type="RefSeq" id="WP_143312449.1">
    <property type="nucleotide sequence ID" value="NZ_FWXO01000001.1"/>
</dbReference>
<reference evidence="2 3" key="1">
    <citation type="submission" date="2017-04" db="EMBL/GenBank/DDBJ databases">
        <authorList>
            <person name="Afonso C.L."/>
            <person name="Miller P.J."/>
            <person name="Scott M.A."/>
            <person name="Spackman E."/>
            <person name="Goraichik I."/>
            <person name="Dimitrov K.M."/>
            <person name="Suarez D.L."/>
            <person name="Swayne D.E."/>
        </authorList>
    </citation>
    <scope>NUCLEOTIDE SEQUENCE [LARGE SCALE GENOMIC DNA]</scope>
    <source>
        <strain evidence="2 3">DSM 21164</strain>
    </source>
</reference>
<dbReference type="STRING" id="504486.SAMN05660703_0486"/>
<feature type="chain" id="PRO_5012709571" evidence="1">
    <location>
        <begin position="25"/>
        <end position="463"/>
    </location>
</feature>
<keyword evidence="3" id="KW-1185">Reference proteome</keyword>
<evidence type="ECO:0000256" key="1">
    <source>
        <dbReference type="SAM" id="SignalP"/>
    </source>
</evidence>
<dbReference type="OrthoDB" id="623305at2"/>
<dbReference type="AlphaFoldDB" id="A0A1W1YH77"/>
<proteinExistence type="predicted"/>
<evidence type="ECO:0000313" key="2">
    <source>
        <dbReference type="EMBL" id="SMC35525.1"/>
    </source>
</evidence>
<name>A0A1W1YH77_9FLAO</name>